<dbReference type="Gene3D" id="1.10.10.60">
    <property type="entry name" value="Homeodomain-like"/>
    <property type="match status" value="1"/>
</dbReference>
<accession>A0AAD5LXU4</accession>
<dbReference type="Pfam" id="PF13936">
    <property type="entry name" value="HTH_38"/>
    <property type="match status" value="1"/>
</dbReference>
<evidence type="ECO:0000313" key="4">
    <source>
        <dbReference type="Proteomes" id="UP001209570"/>
    </source>
</evidence>
<dbReference type="SUPFAM" id="SSF46689">
    <property type="entry name" value="Homeodomain-like"/>
    <property type="match status" value="1"/>
</dbReference>
<sequence>MPKGPTLSAAEREQILTLRAENASARQIAERLQRSKTVVLNFLRDPAQYGQIKRPGRRRRLSPEQERQLFSAIATTCESEAESTQALPTAGKKSADQIRRELNLPLSARRIQQLLSQWRRDMRRATDQRHGLVATGTGSEDLRAPAGAAAAASVAETAPSPQEELCATESDVVSSSSPASPPAVATV</sequence>
<evidence type="ECO:0000313" key="3">
    <source>
        <dbReference type="EMBL" id="KAJ0396017.1"/>
    </source>
</evidence>
<comment type="caution">
    <text evidence="3">The sequence shown here is derived from an EMBL/GenBank/DDBJ whole genome shotgun (WGS) entry which is preliminary data.</text>
</comment>
<dbReference type="InterPro" id="IPR009057">
    <property type="entry name" value="Homeodomain-like_sf"/>
</dbReference>
<dbReference type="InterPro" id="IPR025246">
    <property type="entry name" value="IS30-like_HTH"/>
</dbReference>
<feature type="region of interest" description="Disordered" evidence="1">
    <location>
        <begin position="130"/>
        <end position="187"/>
    </location>
</feature>
<dbReference type="Proteomes" id="UP001209570">
    <property type="component" value="Unassembled WGS sequence"/>
</dbReference>
<name>A0AAD5LXU4_PYTIN</name>
<reference evidence="3" key="1">
    <citation type="submission" date="2021-12" db="EMBL/GenBank/DDBJ databases">
        <title>Prjna785345.</title>
        <authorList>
            <person name="Rujirawat T."/>
            <person name="Krajaejun T."/>
        </authorList>
    </citation>
    <scope>NUCLEOTIDE SEQUENCE</scope>
    <source>
        <strain evidence="3">Pi057C3</strain>
    </source>
</reference>
<organism evidence="3 4">
    <name type="scientific">Pythium insidiosum</name>
    <name type="common">Pythiosis disease agent</name>
    <dbReference type="NCBI Taxonomy" id="114742"/>
    <lineage>
        <taxon>Eukaryota</taxon>
        <taxon>Sar</taxon>
        <taxon>Stramenopiles</taxon>
        <taxon>Oomycota</taxon>
        <taxon>Peronosporomycetes</taxon>
        <taxon>Pythiales</taxon>
        <taxon>Pythiaceae</taxon>
        <taxon>Pythium</taxon>
    </lineage>
</organism>
<evidence type="ECO:0000259" key="2">
    <source>
        <dbReference type="Pfam" id="PF13936"/>
    </source>
</evidence>
<evidence type="ECO:0000256" key="1">
    <source>
        <dbReference type="SAM" id="MobiDB-lite"/>
    </source>
</evidence>
<feature type="compositionally biased region" description="Low complexity" evidence="1">
    <location>
        <begin position="144"/>
        <end position="158"/>
    </location>
</feature>
<keyword evidence="4" id="KW-1185">Reference proteome</keyword>
<protein>
    <recommendedName>
        <fullName evidence="2">Transposase IS30-like HTH domain-containing protein</fullName>
    </recommendedName>
</protein>
<gene>
    <name evidence="3" type="ORF">P43SY_009747</name>
</gene>
<feature type="domain" description="Transposase IS30-like HTH" evidence="2">
    <location>
        <begin position="4"/>
        <end position="41"/>
    </location>
</feature>
<dbReference type="EMBL" id="JAKCXM010000314">
    <property type="protein sequence ID" value="KAJ0396017.1"/>
    <property type="molecule type" value="Genomic_DNA"/>
</dbReference>
<proteinExistence type="predicted"/>
<feature type="compositionally biased region" description="Low complexity" evidence="1">
    <location>
        <begin position="172"/>
        <end position="187"/>
    </location>
</feature>
<dbReference type="AlphaFoldDB" id="A0AAD5LXU4"/>